<keyword evidence="2" id="KW-1185">Reference proteome</keyword>
<dbReference type="Proteomes" id="UP000028073">
    <property type="component" value="Unassembled WGS sequence"/>
</dbReference>
<evidence type="ECO:0000313" key="2">
    <source>
        <dbReference type="Proteomes" id="UP000028073"/>
    </source>
</evidence>
<gene>
    <name evidence="1" type="ORF">GZ78_26390</name>
</gene>
<dbReference type="RefSeq" id="WP_034842489.1">
    <property type="nucleotide sequence ID" value="NZ_JOKH01000009.1"/>
</dbReference>
<dbReference type="SUPFAM" id="SSF52402">
    <property type="entry name" value="Adenine nucleotide alpha hydrolases-like"/>
    <property type="match status" value="1"/>
</dbReference>
<dbReference type="AlphaFoldDB" id="A0A081N3R5"/>
<sequence length="384" mass="44517">MSVQVCNRCVMDTSAPSIEFDETGNCQFCSNYLKRLDSMPSVETYSQQLNTLVDKIKSEGQGKEYDCIIGVSGGVDSTYVAYLVKNLGLRPLAVHLDNGWNSELAVSNIEKTLTKLNIDLYTHVIDWDEFRDLQMSFLKASTPGMEIPSDHAIYAVLNKMAARYKIRYIINGSNFKMEYIMEPAWSEMVGQMDWKLIKNVHKQFGRVKLKTYPHFSRMDLYFSRFVNRCSVVNILDYVDFSKNEAMKVIQDKLGWVYYGGKHYESIYTRFTQAYIQPRKFAIDKRKAHYSNLICMGEMTRDEALLALKEDAYPDESMKDKDLQFFKKKMGVSDEEFNVLMNQPVKAYKDYKGYFNSGLHGWLYKLALNVHFNLKGKGFYGKREA</sequence>
<dbReference type="EMBL" id="JOKH01000009">
    <property type="protein sequence ID" value="KEQ13088.1"/>
    <property type="molecule type" value="Genomic_DNA"/>
</dbReference>
<comment type="caution">
    <text evidence="1">The sequence shown here is derived from an EMBL/GenBank/DDBJ whole genome shotgun (WGS) entry which is preliminary data.</text>
</comment>
<protein>
    <submittedName>
        <fullName evidence="1">ExsB family protein</fullName>
    </submittedName>
</protein>
<proteinExistence type="predicted"/>
<organism evidence="1 2">
    <name type="scientific">Endozoicomonas numazuensis</name>
    <dbReference type="NCBI Taxonomy" id="1137799"/>
    <lineage>
        <taxon>Bacteria</taxon>
        <taxon>Pseudomonadati</taxon>
        <taxon>Pseudomonadota</taxon>
        <taxon>Gammaproteobacteria</taxon>
        <taxon>Oceanospirillales</taxon>
        <taxon>Endozoicomonadaceae</taxon>
        <taxon>Endozoicomonas</taxon>
    </lineage>
</organism>
<dbReference type="NCBIfam" id="TIGR03573">
    <property type="entry name" value="WbuX"/>
    <property type="match status" value="1"/>
</dbReference>
<evidence type="ECO:0000313" key="1">
    <source>
        <dbReference type="EMBL" id="KEQ13088.1"/>
    </source>
</evidence>
<dbReference type="InterPro" id="IPR020022">
    <property type="entry name" value="N-acetyl_sugar_amidoTrfase"/>
</dbReference>
<dbReference type="InterPro" id="IPR014729">
    <property type="entry name" value="Rossmann-like_a/b/a_fold"/>
</dbReference>
<name>A0A081N3R5_9GAMM</name>
<reference evidence="1 2" key="1">
    <citation type="submission" date="2014-06" db="EMBL/GenBank/DDBJ databases">
        <title>Whole Genome Sequences of Three Symbiotic Endozoicomonas Bacteria.</title>
        <authorList>
            <person name="Neave M.J."/>
            <person name="Apprill A."/>
            <person name="Voolstra C.R."/>
        </authorList>
    </citation>
    <scope>NUCLEOTIDE SEQUENCE [LARGE SCALE GENOMIC DNA]</scope>
    <source>
        <strain evidence="1 2">DSM 25634</strain>
    </source>
</reference>
<accession>A0A081N3R5</accession>
<dbReference type="STRING" id="1137799.GZ78_26390"/>
<dbReference type="eggNOG" id="COG0037">
    <property type="taxonomic scope" value="Bacteria"/>
</dbReference>
<dbReference type="Gene3D" id="3.40.50.620">
    <property type="entry name" value="HUPs"/>
    <property type="match status" value="1"/>
</dbReference>